<gene>
    <name evidence="7" type="ordered locus">M301_0877</name>
</gene>
<feature type="chain" id="PRO_5003094888" description="Catalase-related peroxidase" evidence="5">
    <location>
        <begin position="28"/>
        <end position="341"/>
    </location>
</feature>
<dbReference type="GO" id="GO:0020037">
    <property type="term" value="F:heme binding"/>
    <property type="evidence" value="ECO:0007669"/>
    <property type="project" value="InterPro"/>
</dbReference>
<protein>
    <recommendedName>
        <fullName evidence="2">Catalase-related peroxidase</fullName>
        <ecNumber evidence="2">1.11.1.-</ecNumber>
    </recommendedName>
</protein>
<keyword evidence="2 4" id="KW-0479">Metal-binding</keyword>
<dbReference type="InterPro" id="IPR018028">
    <property type="entry name" value="Catalase"/>
</dbReference>
<evidence type="ECO:0000259" key="6">
    <source>
        <dbReference type="SMART" id="SM01060"/>
    </source>
</evidence>
<evidence type="ECO:0000256" key="4">
    <source>
        <dbReference type="PIRSR" id="PIRSR000296-2"/>
    </source>
</evidence>
<keyword evidence="5" id="KW-0732">Signal</keyword>
<keyword evidence="2 4" id="KW-0408">Iron</keyword>
<evidence type="ECO:0000256" key="2">
    <source>
        <dbReference type="PIRNR" id="PIRNR000296"/>
    </source>
</evidence>
<comment type="function">
    <text evidence="2">Has an organic peroxide-dependent peroxidase activity.</text>
</comment>
<dbReference type="PANTHER" id="PTHR11465:SF62">
    <property type="entry name" value="CATALASE T"/>
    <property type="match status" value="1"/>
</dbReference>
<comment type="similarity">
    <text evidence="2">Belongs to the catalase family.</text>
</comment>
<dbReference type="Pfam" id="PF00199">
    <property type="entry name" value="Catalase"/>
    <property type="match status" value="1"/>
</dbReference>
<dbReference type="EMBL" id="CP002056">
    <property type="protein sequence ID" value="ADI29261.1"/>
    <property type="molecule type" value="Genomic_DNA"/>
</dbReference>
<keyword evidence="2 4" id="KW-0349">Heme</keyword>
<feature type="domain" description="Catalase core" evidence="6">
    <location>
        <begin position="19"/>
        <end position="341"/>
    </location>
</feature>
<evidence type="ECO:0000256" key="5">
    <source>
        <dbReference type="SAM" id="SignalP"/>
    </source>
</evidence>
<dbReference type="HOGENOM" id="CLU_045961_0_0_4"/>
<feature type="signal peptide" evidence="5">
    <location>
        <begin position="1"/>
        <end position="27"/>
    </location>
</feature>
<dbReference type="PIRSF" id="PIRSF000296">
    <property type="entry name" value="SrpA"/>
    <property type="match status" value="1"/>
</dbReference>
<keyword evidence="8" id="KW-1185">Reference proteome</keyword>
<dbReference type="GO" id="GO:0005737">
    <property type="term" value="C:cytoplasm"/>
    <property type="evidence" value="ECO:0007669"/>
    <property type="project" value="TreeGrafter"/>
</dbReference>
<dbReference type="Proteomes" id="UP000000383">
    <property type="component" value="Chromosome"/>
</dbReference>
<dbReference type="CDD" id="cd08153">
    <property type="entry name" value="srpA_like"/>
    <property type="match status" value="1"/>
</dbReference>
<dbReference type="Gene3D" id="1.20.1280.120">
    <property type="match status" value="1"/>
</dbReference>
<keyword evidence="2" id="KW-0575">Peroxidase</keyword>
<comment type="function">
    <text evidence="1">Decomposes hydrogen peroxide into water and oxygen; serves to protect cells from the toxic effects of hydrogen peroxide.</text>
</comment>
<dbReference type="AlphaFoldDB" id="D7DPL7"/>
<reference evidence="7 8" key="2">
    <citation type="journal article" date="2011" name="J. Bacteriol.">
        <title>Genomes of three methylotrophs from a single niche uncover genetic and metabolic divergence of Methylophilaceae.</title>
        <authorList>
            <person name="Lapidus A."/>
            <person name="Clum A."/>
            <person name="Labutti K."/>
            <person name="Kaluzhnaya M.G."/>
            <person name="Lim S."/>
            <person name="Beck D.A."/>
            <person name="Glavina Del Rio T."/>
            <person name="Nolan M."/>
            <person name="Mavromatis K."/>
            <person name="Huntemann M."/>
            <person name="Lucas S."/>
            <person name="Lidstrom M.E."/>
            <person name="Ivanova N."/>
            <person name="Chistoserdova L."/>
        </authorList>
    </citation>
    <scope>NUCLEOTIDE SEQUENCE [LARGE SCALE GENOMIC DNA]</scope>
    <source>
        <strain evidence="7 8">301</strain>
    </source>
</reference>
<dbReference type="STRING" id="666681.M301_0877"/>
<proteinExistence type="inferred from homology"/>
<keyword evidence="2" id="KW-0560">Oxidoreductase</keyword>
<dbReference type="InterPro" id="IPR011614">
    <property type="entry name" value="Catalase_core"/>
</dbReference>
<evidence type="ECO:0000313" key="7">
    <source>
        <dbReference type="EMBL" id="ADI29261.1"/>
    </source>
</evidence>
<dbReference type="GO" id="GO:0042542">
    <property type="term" value="P:response to hydrogen peroxide"/>
    <property type="evidence" value="ECO:0007669"/>
    <property type="project" value="TreeGrafter"/>
</dbReference>
<dbReference type="Gene3D" id="2.40.180.10">
    <property type="entry name" value="Catalase core domain"/>
    <property type="match status" value="1"/>
</dbReference>
<dbReference type="EC" id="1.11.1.-" evidence="2"/>
<dbReference type="InterPro" id="IPR024168">
    <property type="entry name" value="Catalase_SrpA-type_pred"/>
</dbReference>
<evidence type="ECO:0000313" key="8">
    <source>
        <dbReference type="Proteomes" id="UP000000383"/>
    </source>
</evidence>
<dbReference type="SMART" id="SM01060">
    <property type="entry name" value="Catalase"/>
    <property type="match status" value="1"/>
</dbReference>
<name>D7DPL7_METV0</name>
<dbReference type="OrthoDB" id="255727at2"/>
<comment type="cofactor">
    <cofactor evidence="2">
        <name>heme</name>
        <dbReference type="ChEBI" id="CHEBI:30413"/>
    </cofactor>
</comment>
<dbReference type="KEGG" id="meh:M301_0877"/>
<dbReference type="PROSITE" id="PS51402">
    <property type="entry name" value="CATALASE_3"/>
    <property type="match status" value="1"/>
</dbReference>
<dbReference type="InterPro" id="IPR020835">
    <property type="entry name" value="Catalase_sf"/>
</dbReference>
<evidence type="ECO:0000256" key="3">
    <source>
        <dbReference type="PIRSR" id="PIRSR000296-1"/>
    </source>
</evidence>
<evidence type="ECO:0000256" key="1">
    <source>
        <dbReference type="ARBA" id="ARBA00002974"/>
    </source>
</evidence>
<dbReference type="PANTHER" id="PTHR11465">
    <property type="entry name" value="CATALASE"/>
    <property type="match status" value="1"/>
</dbReference>
<dbReference type="eggNOG" id="COG0753">
    <property type="taxonomic scope" value="Bacteria"/>
</dbReference>
<sequence length="341" mass="36293" precursor="true">MNTKRSLLNIKGLALSVLVLSISNAYAEDANVAESNKPVVEQIVNTLTKLSGGPYQGYRANHAKGIVVQGEFVPAKSAASLSKAVHLQTKASPVTVRFSDATGLPTIPDADGNAFPKGIAIRFQLAEGAYTDIVSISTNGFPAAKPEDFLGLLNSIAASGPDAAKPSPVEQFLGSHPAALAFVQMPKPAPVSFATESFYGVNAFKFTNAKGETQYGRYRITPINGTEFLTKEQAAQATPNYLMDELPVRLSKAPAKFKIAVQVADKGDVVNDPTVVWPETRKQVELGTLTLKNIDADGVKFEKATMFNPLVLVDGIDASDDPILLARPAAYAVSYGRRLGQ</sequence>
<dbReference type="RefSeq" id="WP_013147577.1">
    <property type="nucleotide sequence ID" value="NC_014207.1"/>
</dbReference>
<feature type="binding site" description="axial binding residue" evidence="4">
    <location>
        <position position="331"/>
    </location>
    <ligand>
        <name>heme</name>
        <dbReference type="ChEBI" id="CHEBI:30413"/>
    </ligand>
    <ligandPart>
        <name>Fe</name>
        <dbReference type="ChEBI" id="CHEBI:18248"/>
    </ligandPart>
</feature>
<dbReference type="SUPFAM" id="SSF56634">
    <property type="entry name" value="Heme-dependent catalase-like"/>
    <property type="match status" value="1"/>
</dbReference>
<reference evidence="8" key="1">
    <citation type="submission" date="2010-05" db="EMBL/GenBank/DDBJ databases">
        <title>Complete sequence of Methylotenera sp. 301.</title>
        <authorList>
            <person name="Lucas S."/>
            <person name="Copeland A."/>
            <person name="Lapidus A."/>
            <person name="Cheng J.-F."/>
            <person name="Bruce D."/>
            <person name="Goodwin L."/>
            <person name="Pitluck S."/>
            <person name="Clum A."/>
            <person name="Land M."/>
            <person name="Hauser L."/>
            <person name="Kyrpides N."/>
            <person name="Ivanova N."/>
            <person name="Chistoservova L."/>
            <person name="Kalyuzhnaya M."/>
            <person name="Woyke T."/>
        </authorList>
    </citation>
    <scope>NUCLEOTIDE SEQUENCE [LARGE SCALE GENOMIC DNA]</scope>
    <source>
        <strain evidence="8">301</strain>
    </source>
</reference>
<organism evidence="7 8">
    <name type="scientific">Methylotenera versatilis (strain 301)</name>
    <dbReference type="NCBI Taxonomy" id="666681"/>
    <lineage>
        <taxon>Bacteria</taxon>
        <taxon>Pseudomonadati</taxon>
        <taxon>Pseudomonadota</taxon>
        <taxon>Betaproteobacteria</taxon>
        <taxon>Nitrosomonadales</taxon>
        <taxon>Methylophilaceae</taxon>
        <taxon>Methylotenera</taxon>
    </lineage>
</organism>
<feature type="active site" evidence="3">
    <location>
        <position position="62"/>
    </location>
</feature>
<accession>D7DPL7</accession>
<dbReference type="GO" id="GO:0042744">
    <property type="term" value="P:hydrogen peroxide catabolic process"/>
    <property type="evidence" value="ECO:0007669"/>
    <property type="project" value="TreeGrafter"/>
</dbReference>
<dbReference type="GO" id="GO:0046872">
    <property type="term" value="F:metal ion binding"/>
    <property type="evidence" value="ECO:0007669"/>
    <property type="project" value="UniProtKB-KW"/>
</dbReference>
<dbReference type="GO" id="GO:0004096">
    <property type="term" value="F:catalase activity"/>
    <property type="evidence" value="ECO:0007669"/>
    <property type="project" value="InterPro"/>
</dbReference>